<sequence>TAFLGFPDINVTIHCSTIFTVTFLSPLLPHFLCSAVESVSRVCAGCAESLTVSPKCFKPLRECGQDKN</sequence>
<name>A0A3Q1GWK6_9TELE</name>
<reference evidence="1" key="1">
    <citation type="submission" date="2025-08" db="UniProtKB">
        <authorList>
            <consortium name="Ensembl"/>
        </authorList>
    </citation>
    <scope>IDENTIFICATION</scope>
</reference>
<proteinExistence type="predicted"/>
<protein>
    <submittedName>
        <fullName evidence="1">Uncharacterized protein</fullName>
    </submittedName>
</protein>
<dbReference type="InParanoid" id="A0A3Q1GWK6"/>
<evidence type="ECO:0000313" key="2">
    <source>
        <dbReference type="Proteomes" id="UP000257200"/>
    </source>
</evidence>
<dbReference type="AlphaFoldDB" id="A0A3Q1GWK6"/>
<evidence type="ECO:0000313" key="1">
    <source>
        <dbReference type="Ensembl" id="ENSAPOP00000034179.1"/>
    </source>
</evidence>
<dbReference type="Proteomes" id="UP000257200">
    <property type="component" value="Unplaced"/>
</dbReference>
<dbReference type="Ensembl" id="ENSAPOT00000029730.1">
    <property type="protein sequence ID" value="ENSAPOP00000034179.1"/>
    <property type="gene ID" value="ENSAPOG00000023236.1"/>
</dbReference>
<reference evidence="1" key="2">
    <citation type="submission" date="2025-09" db="UniProtKB">
        <authorList>
            <consortium name="Ensembl"/>
        </authorList>
    </citation>
    <scope>IDENTIFICATION</scope>
</reference>
<organism evidence="1 2">
    <name type="scientific">Acanthochromis polyacanthus</name>
    <name type="common">spiny chromis</name>
    <dbReference type="NCBI Taxonomy" id="80966"/>
    <lineage>
        <taxon>Eukaryota</taxon>
        <taxon>Metazoa</taxon>
        <taxon>Chordata</taxon>
        <taxon>Craniata</taxon>
        <taxon>Vertebrata</taxon>
        <taxon>Euteleostomi</taxon>
        <taxon>Actinopterygii</taxon>
        <taxon>Neopterygii</taxon>
        <taxon>Teleostei</taxon>
        <taxon>Neoteleostei</taxon>
        <taxon>Acanthomorphata</taxon>
        <taxon>Ovalentaria</taxon>
        <taxon>Pomacentridae</taxon>
        <taxon>Acanthochromis</taxon>
    </lineage>
</organism>
<keyword evidence="2" id="KW-1185">Reference proteome</keyword>
<accession>A0A3Q1GWK6</accession>